<dbReference type="AlphaFoldDB" id="A0AAN8VCT5"/>
<evidence type="ECO:0000256" key="5">
    <source>
        <dbReference type="SAM" id="MobiDB-lite"/>
    </source>
</evidence>
<dbReference type="Pfam" id="PF02902">
    <property type="entry name" value="Peptidase_C48"/>
    <property type="match status" value="1"/>
</dbReference>
<accession>A0AAN8VCT5</accession>
<keyword evidence="2 7" id="KW-0645">Protease</keyword>
<reference evidence="7 8" key="1">
    <citation type="submission" date="2023-12" db="EMBL/GenBank/DDBJ databases">
        <title>A high-quality genome assembly for Dillenia turbinata (Dilleniales).</title>
        <authorList>
            <person name="Chanderbali A."/>
        </authorList>
    </citation>
    <scope>NUCLEOTIDE SEQUENCE [LARGE SCALE GENOMIC DNA]</scope>
    <source>
        <strain evidence="7">LSX21</strain>
        <tissue evidence="7">Leaf</tissue>
    </source>
</reference>
<dbReference type="PANTHER" id="PTHR46915">
    <property type="entry name" value="UBIQUITIN-LIKE PROTEASE 4-RELATED"/>
    <property type="match status" value="1"/>
</dbReference>
<feature type="compositionally biased region" description="Basic and acidic residues" evidence="5">
    <location>
        <begin position="59"/>
        <end position="71"/>
    </location>
</feature>
<comment type="similarity">
    <text evidence="1">Belongs to the peptidase C48 family.</text>
</comment>
<name>A0AAN8VCT5_9MAGN</name>
<feature type="compositionally biased region" description="Basic and acidic residues" evidence="5">
    <location>
        <begin position="113"/>
        <end position="123"/>
    </location>
</feature>
<dbReference type="Gene3D" id="3.30.310.130">
    <property type="entry name" value="Ubiquitin-related"/>
    <property type="match status" value="1"/>
</dbReference>
<gene>
    <name evidence="7" type="ORF">RJ641_002867</name>
</gene>
<keyword evidence="4" id="KW-0788">Thiol protease</keyword>
<sequence length="572" mass="66063">MEVEKVEKRPTKLDLEKLFAIASDDEADPVPELVVLPSNHHREEGPRRGQNSEMDDEQREMIDRLSDHELNQRISRNKSNLGKLASKLPDKGAKLKAQIDLYESECERRRLIRMQEDNGDNKPRQSKNSSTSGISDGHKQQALSGQNHPKPSFASRFREKLEDTGSRIIGAFSKELSQLGRCDHGNTRQKGQTSKTGMEKPEQLPSKRPNDISTDKRRCILANSNHKRKSSICSVKHLGENLCTAFSRKMDASEVVPLTNLRLRKGQTVVLLDEEESQLVERQPKMRKLDECLKGEKIYYPSRDDPECVEISYSDVECLAPDACLTSPIMNFYIRYLQQPRSSRERARCNYHFFNTYFYKKLTDAVSHKGDKGAFFSKFRRWWKGVNIFKMAYILLPIHESIHWSLAIICIPDKEDESGPRILHLDSLGLHDSRSVFDNIKSFLREEWYCLNQEGPSDLPIAKRIWKNLPRRIDEEKVPVPQQKNDSDCGLFVLYFMERFLEEAPERLKKKDLAMFGKNWFKPQEPSSLRGKIRDLLEQEFRRGSGNDCMLEPTLTSSKASPVETVDIREDS</sequence>
<feature type="region of interest" description="Disordered" evidence="5">
    <location>
        <begin position="179"/>
        <end position="212"/>
    </location>
</feature>
<dbReference type="GO" id="GO:0008234">
    <property type="term" value="F:cysteine-type peptidase activity"/>
    <property type="evidence" value="ECO:0007669"/>
    <property type="project" value="UniProtKB-KW"/>
</dbReference>
<comment type="caution">
    <text evidence="7">The sequence shown here is derived from an EMBL/GenBank/DDBJ whole genome shotgun (WGS) entry which is preliminary data.</text>
</comment>
<evidence type="ECO:0000313" key="7">
    <source>
        <dbReference type="EMBL" id="KAK6931074.1"/>
    </source>
</evidence>
<dbReference type="Proteomes" id="UP001370490">
    <property type="component" value="Unassembled WGS sequence"/>
</dbReference>
<dbReference type="EMBL" id="JBAMMX010000011">
    <property type="protein sequence ID" value="KAK6931074.1"/>
    <property type="molecule type" value="Genomic_DNA"/>
</dbReference>
<keyword evidence="8" id="KW-1185">Reference proteome</keyword>
<dbReference type="GO" id="GO:0016926">
    <property type="term" value="P:protein desumoylation"/>
    <property type="evidence" value="ECO:0007669"/>
    <property type="project" value="UniProtKB-ARBA"/>
</dbReference>
<dbReference type="InterPro" id="IPR038765">
    <property type="entry name" value="Papain-like_cys_pep_sf"/>
</dbReference>
<organism evidence="7 8">
    <name type="scientific">Dillenia turbinata</name>
    <dbReference type="NCBI Taxonomy" id="194707"/>
    <lineage>
        <taxon>Eukaryota</taxon>
        <taxon>Viridiplantae</taxon>
        <taxon>Streptophyta</taxon>
        <taxon>Embryophyta</taxon>
        <taxon>Tracheophyta</taxon>
        <taxon>Spermatophyta</taxon>
        <taxon>Magnoliopsida</taxon>
        <taxon>eudicotyledons</taxon>
        <taxon>Gunneridae</taxon>
        <taxon>Pentapetalae</taxon>
        <taxon>Dilleniales</taxon>
        <taxon>Dilleniaceae</taxon>
        <taxon>Dillenia</taxon>
    </lineage>
</organism>
<dbReference type="GO" id="GO:0006508">
    <property type="term" value="P:proteolysis"/>
    <property type="evidence" value="ECO:0007669"/>
    <property type="project" value="UniProtKB-KW"/>
</dbReference>
<feature type="region of interest" description="Disordered" evidence="5">
    <location>
        <begin position="551"/>
        <end position="572"/>
    </location>
</feature>
<evidence type="ECO:0000259" key="6">
    <source>
        <dbReference type="PROSITE" id="PS50600"/>
    </source>
</evidence>
<evidence type="ECO:0000256" key="3">
    <source>
        <dbReference type="ARBA" id="ARBA00022801"/>
    </source>
</evidence>
<evidence type="ECO:0000256" key="1">
    <source>
        <dbReference type="ARBA" id="ARBA00005234"/>
    </source>
</evidence>
<feature type="region of interest" description="Disordered" evidence="5">
    <location>
        <begin position="113"/>
        <end position="152"/>
    </location>
</feature>
<feature type="domain" description="Ubiquitin-like protease family profile" evidence="6">
    <location>
        <begin position="309"/>
        <end position="500"/>
    </location>
</feature>
<evidence type="ECO:0000256" key="4">
    <source>
        <dbReference type="ARBA" id="ARBA00022807"/>
    </source>
</evidence>
<dbReference type="Gene3D" id="1.10.418.20">
    <property type="match status" value="1"/>
</dbReference>
<feature type="region of interest" description="Disordered" evidence="5">
    <location>
        <begin position="26"/>
        <end position="85"/>
    </location>
</feature>
<dbReference type="SUPFAM" id="SSF54001">
    <property type="entry name" value="Cysteine proteinases"/>
    <property type="match status" value="1"/>
</dbReference>
<dbReference type="PROSITE" id="PS50600">
    <property type="entry name" value="ULP_PROTEASE"/>
    <property type="match status" value="1"/>
</dbReference>
<keyword evidence="3" id="KW-0378">Hydrolase</keyword>
<protein>
    <submittedName>
        <fullName evidence="7">Ulp1 protease family, C-terminal catalytic domain</fullName>
    </submittedName>
</protein>
<proteinExistence type="inferred from homology"/>
<dbReference type="PANTHER" id="PTHR46915:SF2">
    <property type="entry name" value="UBIQUITIN-LIKE PROTEASE 4"/>
    <property type="match status" value="1"/>
</dbReference>
<evidence type="ECO:0000313" key="8">
    <source>
        <dbReference type="Proteomes" id="UP001370490"/>
    </source>
</evidence>
<dbReference type="InterPro" id="IPR003653">
    <property type="entry name" value="Peptidase_C48_C"/>
</dbReference>
<evidence type="ECO:0000256" key="2">
    <source>
        <dbReference type="ARBA" id="ARBA00022670"/>
    </source>
</evidence>